<feature type="domain" description="ATPase AAA-type core" evidence="2">
    <location>
        <begin position="23"/>
        <end position="334"/>
    </location>
</feature>
<dbReference type="InterPro" id="IPR014555">
    <property type="entry name" value="RecF-like"/>
</dbReference>
<comment type="caution">
    <text evidence="3">The sequence shown here is derived from an EMBL/GenBank/DDBJ whole genome shotgun (WGS) entry which is preliminary data.</text>
</comment>
<protein>
    <submittedName>
        <fullName evidence="3">AAA family ATPase</fullName>
    </submittedName>
</protein>
<dbReference type="RefSeq" id="WP_192277361.1">
    <property type="nucleotide sequence ID" value="NZ_JACZDF010000001.1"/>
</dbReference>
<reference evidence="3 4" key="1">
    <citation type="submission" date="2020-09" db="EMBL/GenBank/DDBJ databases">
        <title>Flavimobilis rhizosphaerae sp. nov., isolated from rhizosphere soil of Spartina alterniflora.</title>
        <authorList>
            <person name="Hanqin C."/>
        </authorList>
    </citation>
    <scope>NUCLEOTIDE SEQUENCE [LARGE SCALE GENOMIC DNA]</scope>
    <source>
        <strain evidence="3 4">GY 10621</strain>
    </source>
</reference>
<keyword evidence="1" id="KW-0227">DNA damage</keyword>
<organism evidence="3 4">
    <name type="scientific">Flavimobilis rhizosphaerae</name>
    <dbReference type="NCBI Taxonomy" id="2775421"/>
    <lineage>
        <taxon>Bacteria</taxon>
        <taxon>Bacillati</taxon>
        <taxon>Actinomycetota</taxon>
        <taxon>Actinomycetes</taxon>
        <taxon>Micrococcales</taxon>
        <taxon>Jonesiaceae</taxon>
        <taxon>Flavimobilis</taxon>
    </lineage>
</organism>
<accession>A0ABR9DMT1</accession>
<evidence type="ECO:0000313" key="4">
    <source>
        <dbReference type="Proteomes" id="UP000642107"/>
    </source>
</evidence>
<evidence type="ECO:0000259" key="2">
    <source>
        <dbReference type="Pfam" id="PF13304"/>
    </source>
</evidence>
<dbReference type="Proteomes" id="UP000642107">
    <property type="component" value="Unassembled WGS sequence"/>
</dbReference>
<dbReference type="EMBL" id="JACZDF010000001">
    <property type="protein sequence ID" value="MBD9698293.1"/>
    <property type="molecule type" value="Genomic_DNA"/>
</dbReference>
<gene>
    <name evidence="3" type="ORF">IGS67_02135</name>
</gene>
<proteinExistence type="predicted"/>
<keyword evidence="1" id="KW-0742">SOS response</keyword>
<evidence type="ECO:0000256" key="1">
    <source>
        <dbReference type="ARBA" id="ARBA00023236"/>
    </source>
</evidence>
<evidence type="ECO:0000313" key="3">
    <source>
        <dbReference type="EMBL" id="MBD9698293.1"/>
    </source>
</evidence>
<dbReference type="InterPro" id="IPR003959">
    <property type="entry name" value="ATPase_AAA_core"/>
</dbReference>
<keyword evidence="4" id="KW-1185">Reference proteome</keyword>
<dbReference type="Pfam" id="PF13304">
    <property type="entry name" value="AAA_21"/>
    <property type="match status" value="1"/>
</dbReference>
<dbReference type="CDD" id="cd00267">
    <property type="entry name" value="ABC_ATPase"/>
    <property type="match status" value="2"/>
</dbReference>
<dbReference type="PANTHER" id="PTHR32182">
    <property type="entry name" value="DNA REPLICATION AND REPAIR PROTEIN RECF"/>
    <property type="match status" value="1"/>
</dbReference>
<name>A0ABR9DMT1_9MICO</name>
<dbReference type="SUPFAM" id="SSF52540">
    <property type="entry name" value="P-loop containing nucleoside triphosphate hydrolases"/>
    <property type="match status" value="1"/>
</dbReference>
<dbReference type="PIRSF" id="PIRSF029347">
    <property type="entry name" value="RecF"/>
    <property type="match status" value="1"/>
</dbReference>
<dbReference type="InterPro" id="IPR027417">
    <property type="entry name" value="P-loop_NTPase"/>
</dbReference>
<dbReference type="PANTHER" id="PTHR32182:SF25">
    <property type="entry name" value="SLR1056 PROTEIN"/>
    <property type="match status" value="1"/>
</dbReference>
<dbReference type="Gene3D" id="3.40.50.300">
    <property type="entry name" value="P-loop containing nucleotide triphosphate hydrolases"/>
    <property type="match status" value="2"/>
</dbReference>
<sequence>MIRTLAVSGYRSLVDLTLELDRLTVVTGPNGSGKSSLYRALRLLAACGSGQVVGALAREGGLGSALWAGTSQAPGPQGRVALRLGFEGDGLGYAVDLGLPQLPGSSPFALDPEIKSETVWSGGPLRAGSVQAQRKGPHLRVRDASGAWRDDPRVLATYESIVDEVADPEGAPEVGLVRRTLRGWRFHDDVRTDAGAPARTPHVGTRTQVLGHDGADLAAALATIIDAGGADLLDAAVDDAFPGSRIRIDAAAGLFTLLLEQPGLRRPVTAAELSDGTLRYLVHVAALLSVRPAGLLVLDEPETGLHPDLASPLGRLVRRASERGQVLVVTHSRPLAEGLADDGAAHVRLTGGGGRETRVLDGREGALDGPAWAWPGR</sequence>